<keyword evidence="1" id="KW-1133">Transmembrane helix</keyword>
<comment type="caution">
    <text evidence="2">The sequence shown here is derived from an EMBL/GenBank/DDBJ whole genome shotgun (WGS) entry which is preliminary data.</text>
</comment>
<sequence length="118" mass="12765">MLTPMTEPATPTPPPPATGWRARITRVPLWVRIVAPIAGVAVLAIAGLLTYDALVETQDEIAAQCQDALDDAAPGTVHADRPPEACEGLTEDNWNMLHLAWVFENEGIFDDFGIDTDD</sequence>
<reference evidence="2 3" key="1">
    <citation type="journal article" date="2015" name="Antonie Van Leeuwenhoek">
        <title>Streptomyces klenkii sp. nov., isolated from deep marine sediment.</title>
        <authorList>
            <person name="Veyisoglu A."/>
            <person name="Sahin N."/>
        </authorList>
    </citation>
    <scope>NUCLEOTIDE SEQUENCE [LARGE SCALE GENOMIC DNA]</scope>
    <source>
        <strain evidence="2 3">KCTC 29202</strain>
    </source>
</reference>
<organism evidence="2 3">
    <name type="scientific">Streptomyces klenkii</name>
    <dbReference type="NCBI Taxonomy" id="1420899"/>
    <lineage>
        <taxon>Bacteria</taxon>
        <taxon>Bacillati</taxon>
        <taxon>Actinomycetota</taxon>
        <taxon>Actinomycetes</taxon>
        <taxon>Kitasatosporales</taxon>
        <taxon>Streptomycetaceae</taxon>
        <taxon>Streptomyces</taxon>
    </lineage>
</organism>
<gene>
    <name evidence="2" type="ORF">D7231_31880</name>
</gene>
<dbReference type="EMBL" id="RBAM01000024">
    <property type="protein sequence ID" value="RKN61874.1"/>
    <property type="molecule type" value="Genomic_DNA"/>
</dbReference>
<evidence type="ECO:0000313" key="2">
    <source>
        <dbReference type="EMBL" id="RKN61874.1"/>
    </source>
</evidence>
<keyword evidence="1" id="KW-0812">Transmembrane</keyword>
<keyword evidence="3" id="KW-1185">Reference proteome</keyword>
<dbReference type="AlphaFoldDB" id="A0A3B0ANJ2"/>
<keyword evidence="1" id="KW-0472">Membrane</keyword>
<name>A0A3B0ANJ2_9ACTN</name>
<proteinExistence type="predicted"/>
<evidence type="ECO:0000313" key="3">
    <source>
        <dbReference type="Proteomes" id="UP000270343"/>
    </source>
</evidence>
<protein>
    <submittedName>
        <fullName evidence="2">Uncharacterized protein</fullName>
    </submittedName>
</protein>
<accession>A0A3B0ANJ2</accession>
<evidence type="ECO:0000256" key="1">
    <source>
        <dbReference type="SAM" id="Phobius"/>
    </source>
</evidence>
<dbReference type="Proteomes" id="UP000270343">
    <property type="component" value="Unassembled WGS sequence"/>
</dbReference>
<feature type="transmembrane region" description="Helical" evidence="1">
    <location>
        <begin position="29"/>
        <end position="51"/>
    </location>
</feature>